<evidence type="ECO:0000313" key="2">
    <source>
        <dbReference type="EMBL" id="KZE37996.1"/>
    </source>
</evidence>
<name>A0A163F5E4_9BACL</name>
<dbReference type="AlphaFoldDB" id="A0A163F5E4"/>
<organism evidence="2 3">
    <name type="scientific">Bhargavaea cecembensis</name>
    <dbReference type="NCBI Taxonomy" id="394098"/>
    <lineage>
        <taxon>Bacteria</taxon>
        <taxon>Bacillati</taxon>
        <taxon>Bacillota</taxon>
        <taxon>Bacilli</taxon>
        <taxon>Bacillales</taxon>
        <taxon>Caryophanaceae</taxon>
        <taxon>Bhargavaea</taxon>
    </lineage>
</organism>
<feature type="transmembrane region" description="Helical" evidence="1">
    <location>
        <begin position="85"/>
        <end position="113"/>
    </location>
</feature>
<dbReference type="EMBL" id="LQNT01000009">
    <property type="protein sequence ID" value="KZE37996.1"/>
    <property type="molecule type" value="Genomic_DNA"/>
</dbReference>
<proteinExistence type="predicted"/>
<protein>
    <submittedName>
        <fullName evidence="2">Uncharacterized protein</fullName>
    </submittedName>
</protein>
<reference evidence="2 3" key="1">
    <citation type="submission" date="2016-01" db="EMBL/GenBank/DDBJ databases">
        <title>Whole genome sequencing of Bhargavaea cecembensis T14.</title>
        <authorList>
            <person name="Hong K.W."/>
        </authorList>
    </citation>
    <scope>NUCLEOTIDE SEQUENCE [LARGE SCALE GENOMIC DNA]</scope>
    <source>
        <strain evidence="2 3">T14</strain>
    </source>
</reference>
<accession>A0A163F5E4</accession>
<gene>
    <name evidence="2" type="ORF">AV656_03430</name>
</gene>
<evidence type="ECO:0000256" key="1">
    <source>
        <dbReference type="SAM" id="Phobius"/>
    </source>
</evidence>
<sequence>MAPEVNFLFKKNWTILKEIAGEAKRNWRILNEQKALRDKIKAFPMVYFPAVFLLGFLASWYVSLLFIFVGAFMGLFLGITENPYLFLMLLLPFVGMLTLKLTQVYWTSFYPVYRKEFFKKMNLGTDSAR</sequence>
<keyword evidence="1" id="KW-0812">Transmembrane</keyword>
<keyword evidence="1" id="KW-1133">Transmembrane helix</keyword>
<feature type="transmembrane region" description="Helical" evidence="1">
    <location>
        <begin position="46"/>
        <end position="79"/>
    </location>
</feature>
<evidence type="ECO:0000313" key="3">
    <source>
        <dbReference type="Proteomes" id="UP000076490"/>
    </source>
</evidence>
<comment type="caution">
    <text evidence="2">The sequence shown here is derived from an EMBL/GenBank/DDBJ whole genome shotgun (WGS) entry which is preliminary data.</text>
</comment>
<keyword evidence="1" id="KW-0472">Membrane</keyword>
<dbReference type="Proteomes" id="UP000076490">
    <property type="component" value="Unassembled WGS sequence"/>
</dbReference>